<evidence type="ECO:0000256" key="2">
    <source>
        <dbReference type="SAM" id="Phobius"/>
    </source>
</evidence>
<feature type="transmembrane region" description="Helical" evidence="2">
    <location>
        <begin position="7"/>
        <end position="26"/>
    </location>
</feature>
<protein>
    <submittedName>
        <fullName evidence="3">Uncharacterized protein</fullName>
    </submittedName>
</protein>
<comment type="caution">
    <text evidence="3">The sequence shown here is derived from an EMBL/GenBank/DDBJ whole genome shotgun (WGS) entry which is preliminary data.</text>
</comment>
<accession>A0A1J4Y338</accession>
<keyword evidence="2" id="KW-0812">Transmembrane</keyword>
<sequence length="143" mass="15196">MSGKKFIFITSIIFLIFLPFLVGAITPGTIPGAKELGTPESPIKTSGGLLDTIASIVKWVYIVFFIVAVLFILIAAFNYLTGSGQPEKIKIVHTQLIYAVIAITIALLSVGAVAIIKNFLGGTSSPPPSQSPPPEWQPPTTKT</sequence>
<feature type="region of interest" description="Disordered" evidence="1">
    <location>
        <begin position="123"/>
        <end position="143"/>
    </location>
</feature>
<dbReference type="AlphaFoldDB" id="A0A1J4Y338"/>
<dbReference type="Proteomes" id="UP000182693">
    <property type="component" value="Unassembled WGS sequence"/>
</dbReference>
<keyword evidence="2" id="KW-1133">Transmembrane helix</keyword>
<organism evidence="3 4">
    <name type="scientific">Candidatus Wolfebacteria bacterium CG1_02_39_135</name>
    <dbReference type="NCBI Taxonomy" id="1805425"/>
    <lineage>
        <taxon>Bacteria</taxon>
        <taxon>Candidatus Wolfeibacteriota</taxon>
    </lineage>
</organism>
<keyword evidence="2" id="KW-0472">Membrane</keyword>
<dbReference type="STRING" id="1805425.AUJ30_01470"/>
<dbReference type="InterPro" id="IPR043993">
    <property type="entry name" value="T4SS_pilin"/>
</dbReference>
<feature type="transmembrane region" description="Helical" evidence="2">
    <location>
        <begin position="59"/>
        <end position="80"/>
    </location>
</feature>
<feature type="transmembrane region" description="Helical" evidence="2">
    <location>
        <begin position="96"/>
        <end position="116"/>
    </location>
</feature>
<dbReference type="Pfam" id="PF18895">
    <property type="entry name" value="T4SS_pilin"/>
    <property type="match status" value="1"/>
</dbReference>
<evidence type="ECO:0000313" key="3">
    <source>
        <dbReference type="EMBL" id="OIO65173.1"/>
    </source>
</evidence>
<gene>
    <name evidence="3" type="ORF">AUJ30_01470</name>
</gene>
<proteinExistence type="predicted"/>
<name>A0A1J4Y338_9BACT</name>
<evidence type="ECO:0000256" key="1">
    <source>
        <dbReference type="SAM" id="MobiDB-lite"/>
    </source>
</evidence>
<dbReference type="EMBL" id="MNWX01000026">
    <property type="protein sequence ID" value="OIO65173.1"/>
    <property type="molecule type" value="Genomic_DNA"/>
</dbReference>
<evidence type="ECO:0000313" key="4">
    <source>
        <dbReference type="Proteomes" id="UP000182693"/>
    </source>
</evidence>
<feature type="compositionally biased region" description="Pro residues" evidence="1">
    <location>
        <begin position="125"/>
        <end position="137"/>
    </location>
</feature>
<reference evidence="3 4" key="1">
    <citation type="journal article" date="2016" name="Environ. Microbiol.">
        <title>Genomic resolution of a cold subsurface aquifer community provides metabolic insights for novel microbes adapted to high CO concentrations.</title>
        <authorList>
            <person name="Probst A.J."/>
            <person name="Castelle C.J."/>
            <person name="Singh A."/>
            <person name="Brown C.T."/>
            <person name="Anantharaman K."/>
            <person name="Sharon I."/>
            <person name="Hug L.A."/>
            <person name="Burstein D."/>
            <person name="Emerson J.B."/>
            <person name="Thomas B.C."/>
            <person name="Banfield J.F."/>
        </authorList>
    </citation>
    <scope>NUCLEOTIDE SEQUENCE [LARGE SCALE GENOMIC DNA]</scope>
    <source>
        <strain evidence="3">CG1_02_39_135</strain>
    </source>
</reference>